<evidence type="ECO:0000256" key="8">
    <source>
        <dbReference type="ARBA" id="ARBA00022989"/>
    </source>
</evidence>
<dbReference type="InterPro" id="IPR005628">
    <property type="entry name" value="GspK"/>
</dbReference>
<evidence type="ECO:0000256" key="1">
    <source>
        <dbReference type="ARBA" id="ARBA00004533"/>
    </source>
</evidence>
<dbReference type="EMBL" id="BSNK01000002">
    <property type="protein sequence ID" value="GLQ24178.1"/>
    <property type="molecule type" value="Genomic_DNA"/>
</dbReference>
<sequence>MRRPLNMREDGTVLLSTLLVLSLMSAVALALLTTLRTSVTRSGTLDAQAQVDLYAQGAREFTASQIESVAGEEPATLNARLAEPEPIILPFENGSMTLVVSDGTHCFRLSALSDTSGLGSDTARLRFEALMGALGIDPGTAGRIAAASVDWVDADSQALPGGAEDGIYMSRAQPHRTANVPMVSVSELRAVDGMDEVLFQRLLPHLCIGETGAPTQFNIETANSGHAPVLAAILGGGLDAERVALELIEQRPSGGYGSSETLLASPILQDFDNSAAQFDGIVFGPQRIVVEAIIRFGPVQRAQLLAYEGLDSRRPKLTYRVWGSGEFPSLAWARLIAEETEQ</sequence>
<evidence type="ECO:0000313" key="12">
    <source>
        <dbReference type="EMBL" id="GLQ24178.1"/>
    </source>
</evidence>
<proteinExistence type="inferred from homology"/>
<feature type="domain" description="T2SS protein K first SAM-like" evidence="11">
    <location>
        <begin position="106"/>
        <end position="208"/>
    </location>
</feature>
<dbReference type="NCBIfam" id="NF037980">
    <property type="entry name" value="T2SS_GspK"/>
    <property type="match status" value="1"/>
</dbReference>
<keyword evidence="9" id="KW-0472">Membrane</keyword>
<keyword evidence="7" id="KW-0653">Protein transport</keyword>
<dbReference type="SUPFAM" id="SSF158544">
    <property type="entry name" value="GspK insert domain-like"/>
    <property type="match status" value="2"/>
</dbReference>
<dbReference type="Gene3D" id="1.10.40.60">
    <property type="entry name" value="EpsJ-like"/>
    <property type="match status" value="2"/>
</dbReference>
<dbReference type="InterPro" id="IPR038072">
    <property type="entry name" value="GspK_central_sf"/>
</dbReference>
<evidence type="ECO:0000256" key="5">
    <source>
        <dbReference type="ARBA" id="ARBA00022519"/>
    </source>
</evidence>
<protein>
    <recommendedName>
        <fullName evidence="14">Type II secretion system protein K</fullName>
    </recommendedName>
</protein>
<reference evidence="12" key="2">
    <citation type="submission" date="2023-01" db="EMBL/GenBank/DDBJ databases">
        <title>Draft genome sequence of Algimonas ampicilliniresistens strain NBRC 108219.</title>
        <authorList>
            <person name="Sun Q."/>
            <person name="Mori K."/>
        </authorList>
    </citation>
    <scope>NUCLEOTIDE SEQUENCE</scope>
    <source>
        <strain evidence="12">NBRC 108219</strain>
    </source>
</reference>
<evidence type="ECO:0000256" key="2">
    <source>
        <dbReference type="ARBA" id="ARBA00007246"/>
    </source>
</evidence>
<keyword evidence="6" id="KW-0812">Transmembrane</keyword>
<dbReference type="PANTHER" id="PTHR38831:SF1">
    <property type="entry name" value="TYPE II SECRETION SYSTEM PROTEIN K-RELATED"/>
    <property type="match status" value="1"/>
</dbReference>
<keyword evidence="13" id="KW-1185">Reference proteome</keyword>
<dbReference type="Pfam" id="PF21687">
    <property type="entry name" value="T2SSK_1st"/>
    <property type="match status" value="1"/>
</dbReference>
<dbReference type="InterPro" id="IPR049031">
    <property type="entry name" value="T2SSK_SAM-like_1st"/>
</dbReference>
<feature type="domain" description="T2SS protein K second SAM-like" evidence="10">
    <location>
        <begin position="218"/>
        <end position="272"/>
    </location>
</feature>
<comment type="subcellular location">
    <subcellularLocation>
        <location evidence="1">Cell inner membrane</location>
    </subcellularLocation>
</comment>
<dbReference type="PANTHER" id="PTHR38831">
    <property type="entry name" value="TYPE II SECRETION SYSTEM PROTEIN K"/>
    <property type="match status" value="1"/>
</dbReference>
<name>A0ABQ5V9Q2_9PROT</name>
<evidence type="ECO:0000256" key="4">
    <source>
        <dbReference type="ARBA" id="ARBA00022475"/>
    </source>
</evidence>
<dbReference type="Proteomes" id="UP001161391">
    <property type="component" value="Unassembled WGS sequence"/>
</dbReference>
<accession>A0ABQ5V9Q2</accession>
<reference evidence="12" key="1">
    <citation type="journal article" date="2014" name="Int. J. Syst. Evol. Microbiol.">
        <title>Complete genome of a new Firmicutes species belonging to the dominant human colonic microbiota ('Ruminococcus bicirculans') reveals two chromosomes and a selective capacity to utilize plant glucans.</title>
        <authorList>
            <consortium name="NISC Comparative Sequencing Program"/>
            <person name="Wegmann U."/>
            <person name="Louis P."/>
            <person name="Goesmann A."/>
            <person name="Henrissat B."/>
            <person name="Duncan S.H."/>
            <person name="Flint H.J."/>
        </authorList>
    </citation>
    <scope>NUCLEOTIDE SEQUENCE</scope>
    <source>
        <strain evidence="12">NBRC 108219</strain>
    </source>
</reference>
<comment type="caution">
    <text evidence="12">The sequence shown here is derived from an EMBL/GenBank/DDBJ whole genome shotgun (WGS) entry which is preliminary data.</text>
</comment>
<keyword evidence="3" id="KW-0813">Transport</keyword>
<evidence type="ECO:0000256" key="6">
    <source>
        <dbReference type="ARBA" id="ARBA00022692"/>
    </source>
</evidence>
<organism evidence="12 13">
    <name type="scientific">Algimonas ampicilliniresistens</name>
    <dbReference type="NCBI Taxonomy" id="1298735"/>
    <lineage>
        <taxon>Bacteria</taxon>
        <taxon>Pseudomonadati</taxon>
        <taxon>Pseudomonadota</taxon>
        <taxon>Alphaproteobacteria</taxon>
        <taxon>Maricaulales</taxon>
        <taxon>Robiginitomaculaceae</taxon>
        <taxon>Algimonas</taxon>
    </lineage>
</organism>
<dbReference type="Gene3D" id="3.30.1300.30">
    <property type="entry name" value="GSPII I/J protein-like"/>
    <property type="match status" value="1"/>
</dbReference>
<keyword evidence="8" id="KW-1133">Transmembrane helix</keyword>
<gene>
    <name evidence="12" type="ORF">GCM10007853_20520</name>
</gene>
<comment type="similarity">
    <text evidence="2">Belongs to the GSP K family.</text>
</comment>
<evidence type="ECO:0000256" key="9">
    <source>
        <dbReference type="ARBA" id="ARBA00023136"/>
    </source>
</evidence>
<dbReference type="Pfam" id="PF03934">
    <property type="entry name" value="T2SSK"/>
    <property type="match status" value="1"/>
</dbReference>
<evidence type="ECO:0008006" key="14">
    <source>
        <dbReference type="Google" id="ProtNLM"/>
    </source>
</evidence>
<keyword evidence="5" id="KW-0997">Cell inner membrane</keyword>
<evidence type="ECO:0000313" key="13">
    <source>
        <dbReference type="Proteomes" id="UP001161391"/>
    </source>
</evidence>
<evidence type="ECO:0000259" key="11">
    <source>
        <dbReference type="Pfam" id="PF21687"/>
    </source>
</evidence>
<evidence type="ECO:0000256" key="3">
    <source>
        <dbReference type="ARBA" id="ARBA00022448"/>
    </source>
</evidence>
<dbReference type="RefSeq" id="WP_284390349.1">
    <property type="nucleotide sequence ID" value="NZ_BSNK01000002.1"/>
</dbReference>
<evidence type="ECO:0000256" key="7">
    <source>
        <dbReference type="ARBA" id="ARBA00022927"/>
    </source>
</evidence>
<dbReference type="InterPro" id="IPR049179">
    <property type="entry name" value="T2SSK_SAM-like_2nd"/>
</dbReference>
<evidence type="ECO:0000259" key="10">
    <source>
        <dbReference type="Pfam" id="PF03934"/>
    </source>
</evidence>
<keyword evidence="4" id="KW-1003">Cell membrane</keyword>